<dbReference type="SUPFAM" id="SSF52518">
    <property type="entry name" value="Thiamin diphosphate-binding fold (THDP-binding)"/>
    <property type="match status" value="2"/>
</dbReference>
<feature type="domain" description="Thiamine pyrophosphate enzyme N-terminal TPP-binding" evidence="6">
    <location>
        <begin position="4"/>
        <end position="107"/>
    </location>
</feature>
<evidence type="ECO:0000259" key="6">
    <source>
        <dbReference type="Pfam" id="PF02776"/>
    </source>
</evidence>
<dbReference type="InterPro" id="IPR029061">
    <property type="entry name" value="THDP-binding"/>
</dbReference>
<dbReference type="InterPro" id="IPR011766">
    <property type="entry name" value="TPP_enzyme_TPP-bd"/>
</dbReference>
<evidence type="ECO:0000256" key="2">
    <source>
        <dbReference type="ARBA" id="ARBA00023052"/>
    </source>
</evidence>
<evidence type="ECO:0000313" key="8">
    <source>
        <dbReference type="Proteomes" id="UP000831537"/>
    </source>
</evidence>
<accession>A0ABY4GJY3</accession>
<dbReference type="Proteomes" id="UP000831537">
    <property type="component" value="Chromosome"/>
</dbReference>
<dbReference type="Pfam" id="PF02775">
    <property type="entry name" value="TPP_enzyme_C"/>
    <property type="match status" value="1"/>
</dbReference>
<dbReference type="CDD" id="cd07035">
    <property type="entry name" value="TPP_PYR_POX_like"/>
    <property type="match status" value="1"/>
</dbReference>
<dbReference type="Pfam" id="PF00205">
    <property type="entry name" value="TPP_enzyme_M"/>
    <property type="match status" value="1"/>
</dbReference>
<gene>
    <name evidence="7" type="ORF">MUN87_17600</name>
</gene>
<evidence type="ECO:0000259" key="5">
    <source>
        <dbReference type="Pfam" id="PF02775"/>
    </source>
</evidence>
<dbReference type="InterPro" id="IPR029035">
    <property type="entry name" value="DHS-like_NAD/FAD-binding_dom"/>
</dbReference>
<feature type="domain" description="Thiamine pyrophosphate enzyme central" evidence="4">
    <location>
        <begin position="192"/>
        <end position="328"/>
    </location>
</feature>
<dbReference type="Pfam" id="PF02776">
    <property type="entry name" value="TPP_enzyme_N"/>
    <property type="match status" value="1"/>
</dbReference>
<dbReference type="RefSeq" id="WP_244742276.1">
    <property type="nucleotide sequence ID" value="NZ_CP095071.1"/>
</dbReference>
<dbReference type="InterPro" id="IPR012001">
    <property type="entry name" value="Thiamin_PyroP_enz_TPP-bd_dom"/>
</dbReference>
<feature type="domain" description="Thiamine pyrophosphate enzyme TPP-binding" evidence="5">
    <location>
        <begin position="391"/>
        <end position="536"/>
    </location>
</feature>
<dbReference type="SUPFAM" id="SSF52467">
    <property type="entry name" value="DHS-like NAD/FAD-binding domain"/>
    <property type="match status" value="1"/>
</dbReference>
<evidence type="ECO:0000256" key="1">
    <source>
        <dbReference type="ARBA" id="ARBA00007812"/>
    </source>
</evidence>
<dbReference type="Gene3D" id="3.40.50.1220">
    <property type="entry name" value="TPP-binding domain"/>
    <property type="match status" value="1"/>
</dbReference>
<dbReference type="PANTHER" id="PTHR18968:SF13">
    <property type="entry name" value="ACETOLACTATE SYNTHASE CATALYTIC SUBUNIT, MITOCHONDRIAL"/>
    <property type="match status" value="1"/>
</dbReference>
<dbReference type="PANTHER" id="PTHR18968">
    <property type="entry name" value="THIAMINE PYROPHOSPHATE ENZYMES"/>
    <property type="match status" value="1"/>
</dbReference>
<organism evidence="7 8">
    <name type="scientific">Gracilibacillus salinarum</name>
    <dbReference type="NCBI Taxonomy" id="2932255"/>
    <lineage>
        <taxon>Bacteria</taxon>
        <taxon>Bacillati</taxon>
        <taxon>Bacillota</taxon>
        <taxon>Bacilli</taxon>
        <taxon>Bacillales</taxon>
        <taxon>Bacillaceae</taxon>
        <taxon>Gracilibacillus</taxon>
    </lineage>
</organism>
<keyword evidence="2 3" id="KW-0786">Thiamine pyrophosphate</keyword>
<name>A0ABY4GJY3_9BACI</name>
<evidence type="ECO:0000313" key="7">
    <source>
        <dbReference type="EMBL" id="UOQ84480.1"/>
    </source>
</evidence>
<protein>
    <submittedName>
        <fullName evidence="7">Thiamine pyrophosphate-binding protein</fullName>
    </submittedName>
</protein>
<comment type="similarity">
    <text evidence="1 3">Belongs to the TPP enzyme family.</text>
</comment>
<dbReference type="InterPro" id="IPR045229">
    <property type="entry name" value="TPP_enz"/>
</dbReference>
<sequence length="550" mass="59410">MVSLATNLVKIIKQLGCEQAFGIPGKPITPLIMEMENQGVNFVLSRHECGAGYMATGYALQNQTLGVALGTSGPGGTNLLTAAGQAKAFNAPVLFITGHPPLVDSGKALGQDSSMFGTDLVELFKPLTLFSARVDDASLLSSYLQHALQKALTGKMGPVHLSIPLDILTQEIPELDMPNWQIADNPISANLSRVKQLLTTAQKPVILAGKGAHRSKAYQELQDFAEDWQIPVMTTPGGKGAFPTHHPLSLGSFGLGGTAAAETYVEEGIDVMLVIGTRLSDMSTAGLHPNLYPKHIIQFDQEEVFVGKTILVDTLLIKGDAKQNLSTLIMQYAPDHSVHKRNLTSYWLEEKSAREQIARKESKNDRLSTANVMLHLRDFLPPDTVVYGDDGSHTFYGIKYFDTLKPGTFYFDDVFGAMGHGLGLAIGASLVKQDQPIVCFVGDGCFMMHGMELSTAVDQQANVTFVVFNNGMLDMVDKGMKIGLGKSAGTTYQYGINATQFGVSIGMDSTRCQSMYEIETAIKQAVETDGPSIVEVLTCKDEVPPTLKRG</sequence>
<proteinExistence type="inferred from homology"/>
<dbReference type="EMBL" id="CP095071">
    <property type="protein sequence ID" value="UOQ84480.1"/>
    <property type="molecule type" value="Genomic_DNA"/>
</dbReference>
<evidence type="ECO:0000256" key="3">
    <source>
        <dbReference type="RuleBase" id="RU362132"/>
    </source>
</evidence>
<dbReference type="InterPro" id="IPR012000">
    <property type="entry name" value="Thiamin_PyroP_enz_cen_dom"/>
</dbReference>
<reference evidence="7 8" key="1">
    <citation type="submission" date="2022-04" db="EMBL/GenBank/DDBJ databases">
        <title>Gracilibacillus sp. isolated from saltern.</title>
        <authorList>
            <person name="Won M."/>
            <person name="Lee C.-M."/>
            <person name="Woen H.-Y."/>
            <person name="Kwon S.-W."/>
        </authorList>
    </citation>
    <scope>NUCLEOTIDE SEQUENCE [LARGE SCALE GENOMIC DNA]</scope>
    <source>
        <strain evidence="7 8">SSPM10-3</strain>
    </source>
</reference>
<dbReference type="CDD" id="cd00568">
    <property type="entry name" value="TPP_enzymes"/>
    <property type="match status" value="1"/>
</dbReference>
<evidence type="ECO:0000259" key="4">
    <source>
        <dbReference type="Pfam" id="PF00205"/>
    </source>
</evidence>
<dbReference type="Gene3D" id="3.40.50.970">
    <property type="match status" value="2"/>
</dbReference>
<keyword evidence="8" id="KW-1185">Reference proteome</keyword>